<dbReference type="SMART" id="SM00487">
    <property type="entry name" value="DEXDc"/>
    <property type="match status" value="1"/>
</dbReference>
<evidence type="ECO:0000256" key="8">
    <source>
        <dbReference type="ARBA" id="ARBA00034617"/>
    </source>
</evidence>
<name>A0ABM1EL83_PRICU</name>
<dbReference type="EC" id="5.6.2.4" evidence="9"/>
<dbReference type="InterPro" id="IPR021110">
    <property type="entry name" value="DNA_rep_checkpnt_protein"/>
</dbReference>
<dbReference type="Pfam" id="PF11719">
    <property type="entry name" value="Drc1-Sld2"/>
    <property type="match status" value="1"/>
</dbReference>
<feature type="region of interest" description="Disordered" evidence="11">
    <location>
        <begin position="53"/>
        <end position="117"/>
    </location>
</feature>
<evidence type="ECO:0000256" key="4">
    <source>
        <dbReference type="ARBA" id="ARBA00022801"/>
    </source>
</evidence>
<keyword evidence="5" id="KW-0347">Helicase</keyword>
<comment type="similarity">
    <text evidence="2">Belongs to the helicase family. RecQ subfamily.</text>
</comment>
<dbReference type="Gene3D" id="4.10.60.10">
    <property type="entry name" value="Zinc finger, CCHC-type"/>
    <property type="match status" value="1"/>
</dbReference>
<feature type="compositionally biased region" description="Basic and acidic residues" evidence="11">
    <location>
        <begin position="1304"/>
        <end position="1313"/>
    </location>
</feature>
<proteinExistence type="inferred from homology"/>
<comment type="catalytic activity">
    <reaction evidence="8">
        <text>Couples ATP hydrolysis with the unwinding of duplex DNA by translocating in the 3'-5' direction.</text>
        <dbReference type="EC" id="5.6.2.4"/>
    </reaction>
</comment>
<dbReference type="Gene3D" id="1.10.10.1460">
    <property type="match status" value="1"/>
</dbReference>
<dbReference type="InterPro" id="IPR027417">
    <property type="entry name" value="P-loop_NTPase"/>
</dbReference>
<dbReference type="Pfam" id="PF00098">
    <property type="entry name" value="zf-CCHC"/>
    <property type="match status" value="1"/>
</dbReference>
<comment type="subcellular location">
    <subcellularLocation>
        <location evidence="1">Nucleus</location>
    </subcellularLocation>
</comment>
<evidence type="ECO:0000256" key="3">
    <source>
        <dbReference type="ARBA" id="ARBA00022741"/>
    </source>
</evidence>
<evidence type="ECO:0000259" key="12">
    <source>
        <dbReference type="PROSITE" id="PS50158"/>
    </source>
</evidence>
<dbReference type="SUPFAM" id="SSF57756">
    <property type="entry name" value="Retrovirus zinc finger-like domains"/>
    <property type="match status" value="1"/>
</dbReference>
<feature type="compositionally biased region" description="Polar residues" evidence="11">
    <location>
        <begin position="53"/>
        <end position="86"/>
    </location>
</feature>
<feature type="compositionally biased region" description="Acidic residues" evidence="11">
    <location>
        <begin position="1293"/>
        <end position="1303"/>
    </location>
</feature>
<feature type="region of interest" description="Disordered" evidence="11">
    <location>
        <begin position="551"/>
        <end position="575"/>
    </location>
</feature>
<keyword evidence="10" id="KW-0863">Zinc-finger</keyword>
<dbReference type="Gene3D" id="3.40.50.300">
    <property type="entry name" value="P-loop containing nucleotide triphosphate hydrolases"/>
    <property type="match status" value="2"/>
</dbReference>
<feature type="compositionally biased region" description="Gly residues" evidence="11">
    <location>
        <begin position="1160"/>
        <end position="1174"/>
    </location>
</feature>
<feature type="compositionally biased region" description="Acidic residues" evidence="11">
    <location>
        <begin position="1226"/>
        <end position="1236"/>
    </location>
</feature>
<dbReference type="PROSITE" id="PS51192">
    <property type="entry name" value="HELICASE_ATP_BIND_1"/>
    <property type="match status" value="1"/>
</dbReference>
<keyword evidence="3" id="KW-0547">Nucleotide-binding</keyword>
<feature type="region of interest" description="Disordered" evidence="11">
    <location>
        <begin position="401"/>
        <end position="500"/>
    </location>
</feature>
<protein>
    <recommendedName>
        <fullName evidence="9">DNA 3'-5' helicase</fullName>
        <ecNumber evidence="9">5.6.2.4</ecNumber>
    </recommendedName>
</protein>
<feature type="compositionally biased region" description="Basic and acidic residues" evidence="11">
    <location>
        <begin position="98"/>
        <end position="111"/>
    </location>
</feature>
<dbReference type="PROSITE" id="PS51194">
    <property type="entry name" value="HELICASE_CTER"/>
    <property type="match status" value="1"/>
</dbReference>
<dbReference type="Pfam" id="PF00271">
    <property type="entry name" value="Helicase_C"/>
    <property type="match status" value="1"/>
</dbReference>
<dbReference type="InterPro" id="IPR036875">
    <property type="entry name" value="Znf_CCHC_sf"/>
</dbReference>
<feature type="domain" description="Helicase ATP-binding" evidence="13">
    <location>
        <begin position="700"/>
        <end position="877"/>
    </location>
</feature>
<keyword evidence="10" id="KW-0862">Zinc</keyword>
<dbReference type="SUPFAM" id="SSF52540">
    <property type="entry name" value="P-loop containing nucleoside triphosphate hydrolases"/>
    <property type="match status" value="1"/>
</dbReference>
<keyword evidence="4" id="KW-0378">Hydrolase</keyword>
<accession>A0ABM1EL83</accession>
<keyword evidence="15" id="KW-1185">Reference proteome</keyword>
<feature type="domain" description="CCHC-type" evidence="12">
    <location>
        <begin position="584"/>
        <end position="597"/>
    </location>
</feature>
<evidence type="ECO:0000256" key="5">
    <source>
        <dbReference type="ARBA" id="ARBA00022806"/>
    </source>
</evidence>
<keyword evidence="7" id="KW-0539">Nucleus</keyword>
<feature type="region of interest" description="Disordered" evidence="11">
    <location>
        <begin position="1212"/>
        <end position="1313"/>
    </location>
</feature>
<evidence type="ECO:0000256" key="2">
    <source>
        <dbReference type="ARBA" id="ARBA00005446"/>
    </source>
</evidence>
<evidence type="ECO:0000256" key="10">
    <source>
        <dbReference type="PROSITE-ProRule" id="PRU00047"/>
    </source>
</evidence>
<dbReference type="InterPro" id="IPR001878">
    <property type="entry name" value="Znf_CCHC"/>
</dbReference>
<feature type="domain" description="Helicase C-terminal" evidence="14">
    <location>
        <begin position="908"/>
        <end position="1073"/>
    </location>
</feature>
<dbReference type="PANTHER" id="PTHR13710">
    <property type="entry name" value="DNA HELICASE RECQ FAMILY MEMBER"/>
    <property type="match status" value="1"/>
</dbReference>
<dbReference type="InterPro" id="IPR014001">
    <property type="entry name" value="Helicase_ATP-bd"/>
</dbReference>
<evidence type="ECO:0000256" key="6">
    <source>
        <dbReference type="ARBA" id="ARBA00022840"/>
    </source>
</evidence>
<evidence type="ECO:0000256" key="1">
    <source>
        <dbReference type="ARBA" id="ARBA00004123"/>
    </source>
</evidence>
<evidence type="ECO:0000259" key="13">
    <source>
        <dbReference type="PROSITE" id="PS51192"/>
    </source>
</evidence>
<evidence type="ECO:0000256" key="7">
    <source>
        <dbReference type="ARBA" id="ARBA00023242"/>
    </source>
</evidence>
<dbReference type="SMART" id="SM00490">
    <property type="entry name" value="HELICc"/>
    <property type="match status" value="1"/>
</dbReference>
<dbReference type="PANTHER" id="PTHR13710:SF108">
    <property type="entry name" value="ATP-DEPENDENT DNA HELICASE Q4"/>
    <property type="match status" value="1"/>
</dbReference>
<feature type="compositionally biased region" description="Basic residues" evidence="11">
    <location>
        <begin position="411"/>
        <end position="420"/>
    </location>
</feature>
<dbReference type="RefSeq" id="XP_014672954.1">
    <property type="nucleotide sequence ID" value="XM_014817468.1"/>
</dbReference>
<gene>
    <name evidence="16" type="primary">LOC106813341</name>
</gene>
<sequence length="1619" mass="173386">MAELNDLKKLLKKWELKFSAENQRKPGKADIQAADASIGELFRSYTAMKKKQAQQATTCDSNILRSPPSDGNESEMQLDVSQTNSRGAGKLNCSGGDRAVRPDGDGAERVCDGSPTSSDVWGASLNKSVSAEPIQCAAPVTKEKSDFASSMGKKLQQRALTVNGALTVAGGRLGLHCKNRGGSTRQSLGSLEAAANNASSRSEAEADVGAMASLSAFKSLPKFVMRKRASTGSGQSYDPTVMMSPFPVRRPLAAHRLNQSATACTSLPKHAADRIDDPACDMATPGVRFTRSEKSAVGSNQTAGKCKMHDAAEDVRGSRSGSELNNVTGKQGTVTLKRNMKKLVGSENSTINLAGSDCGSHCDLSQRSAECSSASNDIHSASGTTSTVKLCAANKDLFDFDEESSEEERPVKKRVARKRATVGQRCTAAGKQRKTRLSSQAKKVLATDEGDGGSLPSVDKGKAKAPAKRGRKRKAVSVEKEEEEQTGSGGEGISVETEGEKKPMLHLWSEADTYGNVVGAKKRKFSNAATKVGPAADNNYVRINLKKKRYTRKRGAAGPSFKRNGQWRHKHRPDTGETTGKNLCYRCGQEGHWASSCWQSGGFSSGAQYLTEGSSQAGEDYATLPTEEEAARKALGRSDGALHELKLAALASNPVDDLPPPPPSVEPLYDSPPANVPDDVLAALRRFGYESFRKGQWEAVARILAGESTLLVLSTGSGKSLCYQLAAYLYARRRGSIAIVVSPLVALMDDQVTGLPACLKAACLHTNMSKAQREKTAAAVTAGNVHVLLVSPEAIVCGSGGGGAGCLPARMPPVAFACVDEAHCLSQWSHNFRPSYLRLCTALRERMGVRCFLGLTATATFATASDVATHLGLPRDDSAIVRGAVIPGNLQLSVSRDDNREASLVNLLKGERFTACDSLIVYCTRRDTTERLATLLRVALGDGRHGDGGKLSHVCEAYHAGMSAARRRRVQNAFMSGALRVVAATVAFGMGLDKADVRAIIHYNMPKSFESYVQEIGRAGRDGLPAHCHLFLGREGGDLAELRRHAHANAADRFAIKKLVGLALPPCKCRELQERRRQAEHELAFADDGVDYANLPMDDGAVSGEAAREGEDAGVSGNAGGGGDGLCVSVSGVDYANLPMDDGVTSGVVTREGEDAGVSGNAGGGGSRLCGGVSGNTEKLRTQAGADGSPSFTDDSSRCDVKQDLSRSIYCETEASHVVPENSAENGDDDGIEPDSAEASAPHARDMSGNGTCTNPSENRDDVQCGSEPDSAEFNSPECFRVRADSKSPEGKDDSEDEPDSAEIPEHSRERICPGHPVAIPIEAAVESLDMKAESIETLLCYVSLHRARWLRILQHTYAACTLTCYGGPAQLCDVARRCPPVAVALARSRRAATAPPTNKLSFHWLEVAASMGWDARAVRRELRALAWRETPAGWTKTGVLVEFSELAFQLRALGDLTDDERDAVTDDLYERTRLQESSQLYQLDQLYEALRGICSATYEAASDAVDTAGSDELKASIHVYFQSASRDLGPLAAYVPRALTEATPGVQEQVQADVASLVGVHSDRRFTARAVARIFHGVDSPCYPAKVWGRARRYWRRHLHVDFNLIRKLATPILIKYR</sequence>
<feature type="region of interest" description="Disordered" evidence="11">
    <location>
        <begin position="1153"/>
        <end position="1199"/>
    </location>
</feature>
<dbReference type="Proteomes" id="UP000695022">
    <property type="component" value="Unplaced"/>
</dbReference>
<evidence type="ECO:0000313" key="16">
    <source>
        <dbReference type="RefSeq" id="XP_014672954.1"/>
    </source>
</evidence>
<evidence type="ECO:0000259" key="14">
    <source>
        <dbReference type="PROSITE" id="PS51194"/>
    </source>
</evidence>
<dbReference type="Pfam" id="PF00270">
    <property type="entry name" value="DEAD"/>
    <property type="match status" value="1"/>
</dbReference>
<evidence type="ECO:0000256" key="9">
    <source>
        <dbReference type="ARBA" id="ARBA00034808"/>
    </source>
</evidence>
<keyword evidence="6" id="KW-0067">ATP-binding</keyword>
<dbReference type="CDD" id="cd18018">
    <property type="entry name" value="DEXHc_RecQ4-like"/>
    <property type="match status" value="1"/>
</dbReference>
<feature type="compositionally biased region" description="Basic residues" evidence="11">
    <location>
        <begin position="463"/>
        <end position="475"/>
    </location>
</feature>
<dbReference type="GeneID" id="106813341"/>
<feature type="compositionally biased region" description="Basic and acidic residues" evidence="11">
    <location>
        <begin position="1280"/>
        <end position="1292"/>
    </location>
</feature>
<evidence type="ECO:0000256" key="11">
    <source>
        <dbReference type="SAM" id="MobiDB-lite"/>
    </source>
</evidence>
<evidence type="ECO:0000313" key="15">
    <source>
        <dbReference type="Proteomes" id="UP000695022"/>
    </source>
</evidence>
<reference evidence="16" key="1">
    <citation type="submission" date="2025-08" db="UniProtKB">
        <authorList>
            <consortium name="RefSeq"/>
        </authorList>
    </citation>
    <scope>IDENTIFICATION</scope>
</reference>
<dbReference type="InterPro" id="IPR004589">
    <property type="entry name" value="DNA_helicase_ATP-dep_RecQ"/>
</dbReference>
<dbReference type="NCBIfam" id="TIGR00614">
    <property type="entry name" value="recQ_fam"/>
    <property type="match status" value="1"/>
</dbReference>
<dbReference type="SMART" id="SM00343">
    <property type="entry name" value="ZnF_C2HC"/>
    <property type="match status" value="1"/>
</dbReference>
<dbReference type="PROSITE" id="PS50158">
    <property type="entry name" value="ZF_CCHC"/>
    <property type="match status" value="1"/>
</dbReference>
<dbReference type="InterPro" id="IPR011545">
    <property type="entry name" value="DEAD/DEAH_box_helicase_dom"/>
</dbReference>
<keyword evidence="10" id="KW-0479">Metal-binding</keyword>
<dbReference type="InterPro" id="IPR001650">
    <property type="entry name" value="Helicase_C-like"/>
</dbReference>
<organism evidence="15 16">
    <name type="scientific">Priapulus caudatus</name>
    <name type="common">Priapulid worm</name>
    <dbReference type="NCBI Taxonomy" id="37621"/>
    <lineage>
        <taxon>Eukaryota</taxon>
        <taxon>Metazoa</taxon>
        <taxon>Ecdysozoa</taxon>
        <taxon>Scalidophora</taxon>
        <taxon>Priapulida</taxon>
        <taxon>Priapulimorpha</taxon>
        <taxon>Priapulimorphida</taxon>
        <taxon>Priapulidae</taxon>
        <taxon>Priapulus</taxon>
    </lineage>
</organism>